<sequence>MGKLTLTGFVSLDGVHQAPGRRDEDRRNGFEHGGWTVPYGDEDFGRFINEVFDRADAFLLGRRTYEIFAAYWPKVTDPTHPVASKLNSLPKYVASSTLTQPGWNNTTVLGGDLEKEVADLKKRTEGEVQIHGSGALAQSLLAVDLIDTVHLLTFPVVLGSGLRLFAQGLVPTAFRHVGGRITSRGVSIQTYELEGRPTYGSYELPENA</sequence>
<dbReference type="PANTHER" id="PTHR38011">
    <property type="entry name" value="DIHYDROFOLATE REDUCTASE FAMILY PROTEIN (AFU_ORTHOLOGUE AFUA_8G06820)"/>
    <property type="match status" value="1"/>
</dbReference>
<dbReference type="SUPFAM" id="SSF53597">
    <property type="entry name" value="Dihydrofolate reductase-like"/>
    <property type="match status" value="1"/>
</dbReference>
<gene>
    <name evidence="2" type="ORF">FPZ41_37670</name>
</gene>
<evidence type="ECO:0000313" key="3">
    <source>
        <dbReference type="Proteomes" id="UP000373149"/>
    </source>
</evidence>
<accession>A0A5N8X4L7</accession>
<comment type="caution">
    <text evidence="2">The sequence shown here is derived from an EMBL/GenBank/DDBJ whole genome shotgun (WGS) entry which is preliminary data.</text>
</comment>
<dbReference type="Gene3D" id="3.40.430.10">
    <property type="entry name" value="Dihydrofolate Reductase, subunit A"/>
    <property type="match status" value="1"/>
</dbReference>
<dbReference type="Pfam" id="PF01872">
    <property type="entry name" value="RibD_C"/>
    <property type="match status" value="1"/>
</dbReference>
<dbReference type="RefSeq" id="WP_152868200.1">
    <property type="nucleotide sequence ID" value="NZ_VMNX01000234.1"/>
</dbReference>
<dbReference type="InterPro" id="IPR050765">
    <property type="entry name" value="Riboflavin_Biosynth_HTPR"/>
</dbReference>
<name>A0A5N8X4L7_9ACTN</name>
<protein>
    <submittedName>
        <fullName evidence="2">Dihydrofolate reductase family protein</fullName>
    </submittedName>
</protein>
<dbReference type="PANTHER" id="PTHR38011:SF2">
    <property type="entry name" value="BIFUNCTIONAL DEAMINASE-REDUCTASE DOMAIN PROTEIN"/>
    <property type="match status" value="1"/>
</dbReference>
<evidence type="ECO:0000313" key="2">
    <source>
        <dbReference type="EMBL" id="MPY53984.1"/>
    </source>
</evidence>
<dbReference type="GO" id="GO:0008703">
    <property type="term" value="F:5-amino-6-(5-phosphoribosylamino)uracil reductase activity"/>
    <property type="evidence" value="ECO:0007669"/>
    <property type="project" value="InterPro"/>
</dbReference>
<feature type="domain" description="Bacterial bifunctional deaminase-reductase C-terminal" evidence="1">
    <location>
        <begin position="3"/>
        <end position="176"/>
    </location>
</feature>
<dbReference type="GO" id="GO:0009231">
    <property type="term" value="P:riboflavin biosynthetic process"/>
    <property type="evidence" value="ECO:0007669"/>
    <property type="project" value="InterPro"/>
</dbReference>
<dbReference type="Proteomes" id="UP000373149">
    <property type="component" value="Unassembled WGS sequence"/>
</dbReference>
<organism evidence="2 3">
    <name type="scientific">Streptomyces acidicola</name>
    <dbReference type="NCBI Taxonomy" id="2596892"/>
    <lineage>
        <taxon>Bacteria</taxon>
        <taxon>Bacillati</taxon>
        <taxon>Actinomycetota</taxon>
        <taxon>Actinomycetes</taxon>
        <taxon>Kitasatosporales</taxon>
        <taxon>Streptomycetaceae</taxon>
        <taxon>Streptomyces</taxon>
    </lineage>
</organism>
<keyword evidence="3" id="KW-1185">Reference proteome</keyword>
<reference evidence="2 3" key="1">
    <citation type="submission" date="2019-09" db="EMBL/GenBank/DDBJ databases">
        <authorList>
            <person name="Duangmal K."/>
            <person name="Teo W.F.A."/>
            <person name="Lipun K."/>
        </authorList>
    </citation>
    <scope>NUCLEOTIDE SEQUENCE [LARGE SCALE GENOMIC DNA]</scope>
    <source>
        <strain evidence="2 3">K1PN6</strain>
    </source>
</reference>
<proteinExistence type="predicted"/>
<dbReference type="InterPro" id="IPR024072">
    <property type="entry name" value="DHFR-like_dom_sf"/>
</dbReference>
<evidence type="ECO:0000259" key="1">
    <source>
        <dbReference type="Pfam" id="PF01872"/>
    </source>
</evidence>
<dbReference type="InterPro" id="IPR002734">
    <property type="entry name" value="RibDG_C"/>
</dbReference>
<dbReference type="AlphaFoldDB" id="A0A5N8X4L7"/>
<dbReference type="EMBL" id="VMNX01000234">
    <property type="protein sequence ID" value="MPY53984.1"/>
    <property type="molecule type" value="Genomic_DNA"/>
</dbReference>